<feature type="domain" description="FAD/NAD(P)-binding" evidence="4">
    <location>
        <begin position="228"/>
        <end position="537"/>
    </location>
</feature>
<dbReference type="Proteomes" id="UP001500620">
    <property type="component" value="Unassembled WGS sequence"/>
</dbReference>
<dbReference type="SUPFAM" id="SSF51905">
    <property type="entry name" value="FAD/NAD(P)-binding domain"/>
    <property type="match status" value="1"/>
</dbReference>
<dbReference type="EMBL" id="BAABAT010000023">
    <property type="protein sequence ID" value="GAA4256226.1"/>
    <property type="molecule type" value="Genomic_DNA"/>
</dbReference>
<dbReference type="Gene3D" id="3.50.50.60">
    <property type="entry name" value="FAD/NAD(P)-binding domain"/>
    <property type="match status" value="2"/>
</dbReference>
<evidence type="ECO:0000259" key="4">
    <source>
        <dbReference type="Pfam" id="PF07992"/>
    </source>
</evidence>
<evidence type="ECO:0000313" key="5">
    <source>
        <dbReference type="EMBL" id="GAA4256226.1"/>
    </source>
</evidence>
<evidence type="ECO:0000256" key="3">
    <source>
        <dbReference type="ARBA" id="ARBA00048132"/>
    </source>
</evidence>
<accession>A0ABP8DHJ0</accession>
<dbReference type="PANTHER" id="PTHR48105">
    <property type="entry name" value="THIOREDOXIN REDUCTASE 1-RELATED-RELATED"/>
    <property type="match status" value="1"/>
</dbReference>
<proteinExistence type="predicted"/>
<keyword evidence="6" id="KW-1185">Reference proteome</keyword>
<dbReference type="SUPFAM" id="SSF52172">
    <property type="entry name" value="CheY-like"/>
    <property type="match status" value="1"/>
</dbReference>
<keyword evidence="2" id="KW-0560">Oxidoreductase</keyword>
<reference evidence="6" key="1">
    <citation type="journal article" date="2019" name="Int. J. Syst. Evol. Microbiol.">
        <title>The Global Catalogue of Microorganisms (GCM) 10K type strain sequencing project: providing services to taxonomists for standard genome sequencing and annotation.</title>
        <authorList>
            <consortium name="The Broad Institute Genomics Platform"/>
            <consortium name="The Broad Institute Genome Sequencing Center for Infectious Disease"/>
            <person name="Wu L."/>
            <person name="Ma J."/>
        </authorList>
    </citation>
    <scope>NUCLEOTIDE SEQUENCE [LARGE SCALE GENOMIC DNA]</scope>
    <source>
        <strain evidence="6">JCM 17441</strain>
    </source>
</reference>
<evidence type="ECO:0000256" key="2">
    <source>
        <dbReference type="ARBA" id="ARBA00023002"/>
    </source>
</evidence>
<sequence>MLFLVGQDAEELGALRQALERRFGADYQVEAETVPERGLSALAALRQRGEQVAVLVADLALAGMSGDEFLQRAHAMHPFARRALVVPIFNRPAEQEVFRGMALGRVDMILIRPWSPAEHWLYPRVGMLLDEWVQATEQPGEVNAMRIVAEPGAPSTHALRDLLHRNAVPFQSFPPGSPEGQRLLELAGQDGRRLPVCVYFNGRVQTDPSVPQIAEALGFGSRPRHSRYDLIIVGAGPAGLSAALSGASEGLHTLVLEPHTVGGQASTTSIIRNFLGFPFGVSGKTLTTLARNQALLFGAELVFNRAAGLRRRGQQLLITLADGSEVSSGAVVLSVGARYRRLDAPGVEDLVGAGVFYGAAVSEAPATRGQPVYIVGAGNSAGQAAVHLAQYAEHVTLVVRGETLSSSMSDYLIQQIAIRPNVTICTNTQVVGASGAGRLERLSLYDAATCRTKPVPASALFILIGSTPHTDWLPATFVRDQSGFLLTGRELVRRQPPTGWPLTRNPLAMETSVPGVVAAGDVRHGSTKRVASAVGEGAAAVHAVHRLLDKPADQ</sequence>
<evidence type="ECO:0000256" key="1">
    <source>
        <dbReference type="ARBA" id="ARBA00022630"/>
    </source>
</evidence>
<evidence type="ECO:0000313" key="6">
    <source>
        <dbReference type="Proteomes" id="UP001500620"/>
    </source>
</evidence>
<organism evidence="5 6">
    <name type="scientific">Dactylosporangium darangshiense</name>
    <dbReference type="NCBI Taxonomy" id="579108"/>
    <lineage>
        <taxon>Bacteria</taxon>
        <taxon>Bacillati</taxon>
        <taxon>Actinomycetota</taxon>
        <taxon>Actinomycetes</taxon>
        <taxon>Micromonosporales</taxon>
        <taxon>Micromonosporaceae</taxon>
        <taxon>Dactylosporangium</taxon>
    </lineage>
</organism>
<dbReference type="InterPro" id="IPR036188">
    <property type="entry name" value="FAD/NAD-bd_sf"/>
</dbReference>
<comment type="catalytic activity">
    <reaction evidence="3">
        <text>[thioredoxin]-dithiol + NADP(+) = [thioredoxin]-disulfide + NADPH + H(+)</text>
        <dbReference type="Rhea" id="RHEA:20345"/>
        <dbReference type="Rhea" id="RHEA-COMP:10698"/>
        <dbReference type="Rhea" id="RHEA-COMP:10700"/>
        <dbReference type="ChEBI" id="CHEBI:15378"/>
        <dbReference type="ChEBI" id="CHEBI:29950"/>
        <dbReference type="ChEBI" id="CHEBI:50058"/>
        <dbReference type="ChEBI" id="CHEBI:57783"/>
        <dbReference type="ChEBI" id="CHEBI:58349"/>
        <dbReference type="EC" id="1.8.1.9"/>
    </reaction>
</comment>
<dbReference type="InterPro" id="IPR023753">
    <property type="entry name" value="FAD/NAD-binding_dom"/>
</dbReference>
<protein>
    <submittedName>
        <fullName evidence="5">FAD-dependent oxidoreductase</fullName>
    </submittedName>
</protein>
<dbReference type="RefSeq" id="WP_345133240.1">
    <property type="nucleotide sequence ID" value="NZ_BAABAT010000023.1"/>
</dbReference>
<gene>
    <name evidence="5" type="ORF">GCM10022255_068240</name>
</gene>
<dbReference type="InterPro" id="IPR050097">
    <property type="entry name" value="Ferredoxin-NADP_redctase_2"/>
</dbReference>
<dbReference type="Pfam" id="PF07992">
    <property type="entry name" value="Pyr_redox_2"/>
    <property type="match status" value="1"/>
</dbReference>
<dbReference type="PRINTS" id="PR00368">
    <property type="entry name" value="FADPNR"/>
</dbReference>
<comment type="caution">
    <text evidence="5">The sequence shown here is derived from an EMBL/GenBank/DDBJ whole genome shotgun (WGS) entry which is preliminary data.</text>
</comment>
<keyword evidence="1" id="KW-0285">Flavoprotein</keyword>
<dbReference type="Gene3D" id="3.40.50.2300">
    <property type="match status" value="1"/>
</dbReference>
<dbReference type="InterPro" id="IPR011006">
    <property type="entry name" value="CheY-like_superfamily"/>
</dbReference>
<name>A0ABP8DHJ0_9ACTN</name>
<dbReference type="PRINTS" id="PR00469">
    <property type="entry name" value="PNDRDTASEII"/>
</dbReference>